<evidence type="ECO:0000313" key="3">
    <source>
        <dbReference type="Proteomes" id="UP001189429"/>
    </source>
</evidence>
<feature type="region of interest" description="Disordered" evidence="1">
    <location>
        <begin position="79"/>
        <end position="118"/>
    </location>
</feature>
<dbReference type="Pfam" id="PF10294">
    <property type="entry name" value="Methyltransf_16"/>
    <property type="match status" value="1"/>
</dbReference>
<gene>
    <name evidence="2" type="ORF">PCOR1329_LOCUS37637</name>
</gene>
<feature type="region of interest" description="Disordered" evidence="1">
    <location>
        <begin position="1"/>
        <end position="20"/>
    </location>
</feature>
<accession>A0ABN9TBZ1</accession>
<dbReference type="Gene3D" id="3.40.50.150">
    <property type="entry name" value="Vaccinia Virus protein VP39"/>
    <property type="match status" value="1"/>
</dbReference>
<feature type="compositionally biased region" description="Low complexity" evidence="1">
    <location>
        <begin position="94"/>
        <end position="109"/>
    </location>
</feature>
<proteinExistence type="predicted"/>
<feature type="compositionally biased region" description="Low complexity" evidence="1">
    <location>
        <begin position="1"/>
        <end position="18"/>
    </location>
</feature>
<dbReference type="InterPro" id="IPR019410">
    <property type="entry name" value="Methyltransf_16"/>
</dbReference>
<evidence type="ECO:0000313" key="2">
    <source>
        <dbReference type="EMBL" id="CAK0843214.1"/>
    </source>
</evidence>
<dbReference type="EMBL" id="CAUYUJ010014561">
    <property type="protein sequence ID" value="CAK0843214.1"/>
    <property type="molecule type" value="Genomic_DNA"/>
</dbReference>
<dbReference type="SUPFAM" id="SSF53335">
    <property type="entry name" value="S-adenosyl-L-methionine-dependent methyltransferases"/>
    <property type="match status" value="1"/>
</dbReference>
<evidence type="ECO:0000256" key="1">
    <source>
        <dbReference type="SAM" id="MobiDB-lite"/>
    </source>
</evidence>
<dbReference type="InterPro" id="IPR029063">
    <property type="entry name" value="SAM-dependent_MTases_sf"/>
</dbReference>
<evidence type="ECO:0008006" key="4">
    <source>
        <dbReference type="Google" id="ProtNLM"/>
    </source>
</evidence>
<keyword evidence="3" id="KW-1185">Reference proteome</keyword>
<protein>
    <recommendedName>
        <fullName evidence="4">Calmodulin-lysine N-methyltransferase</fullName>
    </recommendedName>
</protein>
<dbReference type="PANTHER" id="PTHR14614">
    <property type="entry name" value="HEPATOCELLULAR CARCINOMA-ASSOCIATED ANTIGEN"/>
    <property type="match status" value="1"/>
</dbReference>
<sequence>MASPSSASGSAGDPEAPACGDAGLLALVPAQDPETGPVAVLDGALAMDVSVALHGGQLSPALRRGAACPCAGEAELLTSSRRRPGARRGGRGAGPAAAGRGLRGAGPRARGPEPARPRAPAGVGAAVCFCAGAAARARQGRGHRPGAHVDALPGFHLQDPHARHAGYTLGGRFLHVVEAPVPQAEGEAVDPEATAGKVWPCGYYLAAYAAREIAGSCTGACQVLELGAGQGLVGMALAAAGVRVTCTDLSENMPLLRENLRVNGLAEQVTLVDLDWRCPASRSRVAASHRFDAVVAADCVFWPELFRPLLDCLAAVLSRGSTAYLALVHRQHTVETFLQMLKAEFEVQELAGWCVETYLMNTPRLYLVRHRAAVHPELKSPKASRTIQL</sequence>
<reference evidence="2" key="1">
    <citation type="submission" date="2023-10" db="EMBL/GenBank/DDBJ databases">
        <authorList>
            <person name="Chen Y."/>
            <person name="Shah S."/>
            <person name="Dougan E. K."/>
            <person name="Thang M."/>
            <person name="Chan C."/>
        </authorList>
    </citation>
    <scope>NUCLEOTIDE SEQUENCE [LARGE SCALE GENOMIC DNA]</scope>
</reference>
<feature type="compositionally biased region" description="Basic residues" evidence="1">
    <location>
        <begin position="80"/>
        <end position="90"/>
    </location>
</feature>
<dbReference type="Proteomes" id="UP001189429">
    <property type="component" value="Unassembled WGS sequence"/>
</dbReference>
<name>A0ABN9TBZ1_9DINO</name>
<organism evidence="2 3">
    <name type="scientific">Prorocentrum cordatum</name>
    <dbReference type="NCBI Taxonomy" id="2364126"/>
    <lineage>
        <taxon>Eukaryota</taxon>
        <taxon>Sar</taxon>
        <taxon>Alveolata</taxon>
        <taxon>Dinophyceae</taxon>
        <taxon>Prorocentrales</taxon>
        <taxon>Prorocentraceae</taxon>
        <taxon>Prorocentrum</taxon>
    </lineage>
</organism>
<dbReference type="CDD" id="cd02440">
    <property type="entry name" value="AdoMet_MTases"/>
    <property type="match status" value="1"/>
</dbReference>
<comment type="caution">
    <text evidence="2">The sequence shown here is derived from an EMBL/GenBank/DDBJ whole genome shotgun (WGS) entry which is preliminary data.</text>
</comment>